<accession>A0A540K9C0</accession>
<dbReference type="AlphaFoldDB" id="A0A540K9C0"/>
<evidence type="ECO:0000313" key="2">
    <source>
        <dbReference type="Proteomes" id="UP000315295"/>
    </source>
</evidence>
<sequence length="88" mass="9970">MLLRLLLGEKGRAQLGTRLQVFSGFNFQPPPLALAKGARERELDLMSTFSVRSLASSENMMAAVMWSLLQEIRIFYCLLSAAFRPKFM</sequence>
<gene>
    <name evidence="1" type="ORF">C1H46_043636</name>
</gene>
<evidence type="ECO:0000313" key="1">
    <source>
        <dbReference type="EMBL" id="TQD70831.1"/>
    </source>
</evidence>
<name>A0A540K9C0_MALBA</name>
<dbReference type="Proteomes" id="UP000315295">
    <property type="component" value="Unassembled WGS sequence"/>
</dbReference>
<proteinExistence type="predicted"/>
<dbReference type="EMBL" id="VIEB01001670">
    <property type="protein sequence ID" value="TQD70831.1"/>
    <property type="molecule type" value="Genomic_DNA"/>
</dbReference>
<comment type="caution">
    <text evidence="1">The sequence shown here is derived from an EMBL/GenBank/DDBJ whole genome shotgun (WGS) entry which is preliminary data.</text>
</comment>
<protein>
    <submittedName>
        <fullName evidence="1">Uncharacterized protein</fullName>
    </submittedName>
</protein>
<reference evidence="1 2" key="1">
    <citation type="journal article" date="2019" name="G3 (Bethesda)">
        <title>Sequencing of a Wild Apple (Malus baccata) Genome Unravels the Differences Between Cultivated and Wild Apple Species Regarding Disease Resistance and Cold Tolerance.</title>
        <authorList>
            <person name="Chen X."/>
        </authorList>
    </citation>
    <scope>NUCLEOTIDE SEQUENCE [LARGE SCALE GENOMIC DNA]</scope>
    <source>
        <strain evidence="2">cv. Shandingzi</strain>
        <tissue evidence="1">Leaves</tissue>
    </source>
</reference>
<organism evidence="1 2">
    <name type="scientific">Malus baccata</name>
    <name type="common">Siberian crab apple</name>
    <name type="synonym">Pyrus baccata</name>
    <dbReference type="NCBI Taxonomy" id="106549"/>
    <lineage>
        <taxon>Eukaryota</taxon>
        <taxon>Viridiplantae</taxon>
        <taxon>Streptophyta</taxon>
        <taxon>Embryophyta</taxon>
        <taxon>Tracheophyta</taxon>
        <taxon>Spermatophyta</taxon>
        <taxon>Magnoliopsida</taxon>
        <taxon>eudicotyledons</taxon>
        <taxon>Gunneridae</taxon>
        <taxon>Pentapetalae</taxon>
        <taxon>rosids</taxon>
        <taxon>fabids</taxon>
        <taxon>Rosales</taxon>
        <taxon>Rosaceae</taxon>
        <taxon>Amygdaloideae</taxon>
        <taxon>Maleae</taxon>
        <taxon>Malus</taxon>
    </lineage>
</organism>
<keyword evidence="2" id="KW-1185">Reference proteome</keyword>